<proteinExistence type="inferred from homology"/>
<dbReference type="GO" id="GO:0000049">
    <property type="term" value="F:tRNA binding"/>
    <property type="evidence" value="ECO:0007669"/>
    <property type="project" value="TreeGrafter"/>
</dbReference>
<evidence type="ECO:0000256" key="8">
    <source>
        <dbReference type="RuleBase" id="RU000336"/>
    </source>
</evidence>
<dbReference type="EMBL" id="JAAGWB010000033">
    <property type="protein sequence ID" value="NEN51588.1"/>
    <property type="molecule type" value="Genomic_DNA"/>
</dbReference>
<dbReference type="InterPro" id="IPR006195">
    <property type="entry name" value="aa-tRNA-synth_II"/>
</dbReference>
<dbReference type="GO" id="GO:0000287">
    <property type="term" value="F:magnesium ion binding"/>
    <property type="evidence" value="ECO:0007669"/>
    <property type="project" value="UniProtKB-UniRule"/>
</dbReference>
<organism evidence="11 13">
    <name type="scientific">Modestobacter muralis</name>
    <dbReference type="NCBI Taxonomy" id="1608614"/>
    <lineage>
        <taxon>Bacteria</taxon>
        <taxon>Bacillati</taxon>
        <taxon>Actinomycetota</taxon>
        <taxon>Actinomycetes</taxon>
        <taxon>Geodermatophilales</taxon>
        <taxon>Geodermatophilaceae</taxon>
        <taxon>Modestobacter</taxon>
    </lineage>
</organism>
<dbReference type="GO" id="GO:0004824">
    <property type="term" value="F:lysine-tRNA ligase activity"/>
    <property type="evidence" value="ECO:0007669"/>
    <property type="project" value="UniProtKB-UniRule"/>
</dbReference>
<dbReference type="HAMAP" id="MF_00252">
    <property type="entry name" value="Lys_tRNA_synth_class2"/>
    <property type="match status" value="1"/>
</dbReference>
<dbReference type="Gene3D" id="2.40.50.140">
    <property type="entry name" value="Nucleic acid-binding proteins"/>
    <property type="match status" value="1"/>
</dbReference>
<dbReference type="InterPro" id="IPR012340">
    <property type="entry name" value="NA-bd_OB-fold"/>
</dbReference>
<comment type="subunit">
    <text evidence="7">Homodimer.</text>
</comment>
<dbReference type="Proteomes" id="UP000468828">
    <property type="component" value="Unassembled WGS sequence"/>
</dbReference>
<keyword evidence="1 7" id="KW-0436">Ligase</keyword>
<dbReference type="InterPro" id="IPR002313">
    <property type="entry name" value="Lys-tRNA-ligase_II"/>
</dbReference>
<dbReference type="SUPFAM" id="SSF55681">
    <property type="entry name" value="Class II aaRS and biotin synthetases"/>
    <property type="match status" value="1"/>
</dbReference>
<dbReference type="NCBIfam" id="NF001756">
    <property type="entry name" value="PRK00484.1"/>
    <property type="match status" value="1"/>
</dbReference>
<feature type="binding site" evidence="7">
    <location>
        <position position="439"/>
    </location>
    <ligand>
        <name>Mg(2+)</name>
        <dbReference type="ChEBI" id="CHEBI:18420"/>
        <label>1</label>
    </ligand>
</feature>
<dbReference type="AlphaFoldDB" id="A0A6P0EV07"/>
<evidence type="ECO:0000256" key="3">
    <source>
        <dbReference type="ARBA" id="ARBA00022741"/>
    </source>
</evidence>
<dbReference type="EMBL" id="JAAGWH010000031">
    <property type="protein sequence ID" value="NEK94700.1"/>
    <property type="molecule type" value="Genomic_DNA"/>
</dbReference>
<evidence type="ECO:0000256" key="4">
    <source>
        <dbReference type="ARBA" id="ARBA00022840"/>
    </source>
</evidence>
<keyword evidence="3 7" id="KW-0547">Nucleotide-binding</keyword>
<reference evidence="11 13" key="1">
    <citation type="submission" date="2020-01" db="EMBL/GenBank/DDBJ databases">
        <title>the WGS Modestobacter muralis CPCC 204518.</title>
        <authorList>
            <person name="Jiang Z."/>
        </authorList>
    </citation>
    <scope>NUCLEOTIDE SEQUENCE [LARGE SCALE GENOMIC DNA]</scope>
    <source>
        <strain evidence="11 13">DSM 100205</strain>
    </source>
</reference>
<dbReference type="InterPro" id="IPR044136">
    <property type="entry name" value="Lys-tRNA-ligase_II_N"/>
</dbReference>
<feature type="compositionally biased region" description="Basic and acidic residues" evidence="9">
    <location>
        <begin position="9"/>
        <end position="24"/>
    </location>
</feature>
<comment type="caution">
    <text evidence="11">The sequence shown here is derived from an EMBL/GenBank/DDBJ whole genome shotgun (WGS) entry which is preliminary data.</text>
</comment>
<dbReference type="EC" id="6.1.1.6" evidence="7"/>
<protein>
    <recommendedName>
        <fullName evidence="7">Lysine--tRNA ligase</fullName>
        <ecNumber evidence="7">6.1.1.6</ecNumber>
    </recommendedName>
    <alternativeName>
        <fullName evidence="7">Lysyl-tRNA synthetase</fullName>
        <shortName evidence="7">LysRS</shortName>
    </alternativeName>
</protein>
<keyword evidence="4 7" id="KW-0067">ATP-binding</keyword>
<dbReference type="GO" id="GO:0005829">
    <property type="term" value="C:cytosol"/>
    <property type="evidence" value="ECO:0007669"/>
    <property type="project" value="TreeGrafter"/>
</dbReference>
<evidence type="ECO:0000256" key="1">
    <source>
        <dbReference type="ARBA" id="ARBA00022598"/>
    </source>
</evidence>
<keyword evidence="7" id="KW-0963">Cytoplasm</keyword>
<dbReference type="NCBIfam" id="TIGR00499">
    <property type="entry name" value="lysS_bact"/>
    <property type="match status" value="1"/>
</dbReference>
<evidence type="ECO:0000313" key="14">
    <source>
        <dbReference type="Proteomes" id="UP000471152"/>
    </source>
</evidence>
<feature type="region of interest" description="Disordered" evidence="9">
    <location>
        <begin position="1"/>
        <end position="43"/>
    </location>
</feature>
<dbReference type="InterPro" id="IPR004364">
    <property type="entry name" value="Aa-tRNA-synt_II"/>
</dbReference>
<gene>
    <name evidence="7 11" type="primary">lysS</name>
    <name evidence="12" type="ORF">G3R41_11690</name>
    <name evidence="11" type="ORF">GCU67_11035</name>
</gene>
<reference evidence="12 14" key="2">
    <citation type="submission" date="2020-02" db="EMBL/GenBank/DDBJ databases">
        <title>The WGS of Modestobacter muralis DSM 100205.</title>
        <authorList>
            <person name="Jiang Z."/>
        </authorList>
    </citation>
    <scope>NUCLEOTIDE SEQUENCE [LARGE SCALE GENOMIC DNA]</scope>
    <source>
        <strain evidence="12 14">DSM 100205</strain>
    </source>
</reference>
<feature type="binding site" evidence="7">
    <location>
        <position position="446"/>
    </location>
    <ligand>
        <name>Mg(2+)</name>
        <dbReference type="ChEBI" id="CHEBI:18420"/>
        <label>1</label>
    </ligand>
</feature>
<comment type="subcellular location">
    <subcellularLocation>
        <location evidence="7">Cytoplasm</location>
    </subcellularLocation>
</comment>
<dbReference type="SUPFAM" id="SSF50249">
    <property type="entry name" value="Nucleic acid-binding proteins"/>
    <property type="match status" value="1"/>
</dbReference>
<keyword evidence="7" id="KW-0648">Protein biosynthesis</keyword>
<dbReference type="InterPro" id="IPR045864">
    <property type="entry name" value="aa-tRNA-synth_II/BPL/LPL"/>
</dbReference>
<keyword evidence="7 8" id="KW-0460">Magnesium</keyword>
<evidence type="ECO:0000313" key="12">
    <source>
        <dbReference type="EMBL" id="NEN51588.1"/>
    </source>
</evidence>
<dbReference type="Pfam" id="PF00152">
    <property type="entry name" value="tRNA-synt_2"/>
    <property type="match status" value="1"/>
</dbReference>
<evidence type="ECO:0000256" key="9">
    <source>
        <dbReference type="SAM" id="MobiDB-lite"/>
    </source>
</evidence>
<keyword evidence="13" id="KW-1185">Reference proteome</keyword>
<comment type="catalytic activity">
    <reaction evidence="6 7 8">
        <text>tRNA(Lys) + L-lysine + ATP = L-lysyl-tRNA(Lys) + AMP + diphosphate</text>
        <dbReference type="Rhea" id="RHEA:20792"/>
        <dbReference type="Rhea" id="RHEA-COMP:9696"/>
        <dbReference type="Rhea" id="RHEA-COMP:9697"/>
        <dbReference type="ChEBI" id="CHEBI:30616"/>
        <dbReference type="ChEBI" id="CHEBI:32551"/>
        <dbReference type="ChEBI" id="CHEBI:33019"/>
        <dbReference type="ChEBI" id="CHEBI:78442"/>
        <dbReference type="ChEBI" id="CHEBI:78529"/>
        <dbReference type="ChEBI" id="CHEBI:456215"/>
        <dbReference type="EC" id="6.1.1.6"/>
    </reaction>
</comment>
<evidence type="ECO:0000313" key="13">
    <source>
        <dbReference type="Proteomes" id="UP000468828"/>
    </source>
</evidence>
<accession>A0A6P0EV07</accession>
<feature type="binding site" evidence="7">
    <location>
        <position position="446"/>
    </location>
    <ligand>
        <name>Mg(2+)</name>
        <dbReference type="ChEBI" id="CHEBI:18420"/>
        <label>2</label>
    </ligand>
</feature>
<evidence type="ECO:0000256" key="6">
    <source>
        <dbReference type="ARBA" id="ARBA00048573"/>
    </source>
</evidence>
<keyword evidence="2 7" id="KW-0479">Metal-binding</keyword>
<feature type="domain" description="Aminoacyl-transfer RNA synthetases class-II family profile" evidence="10">
    <location>
        <begin position="176"/>
        <end position="526"/>
    </location>
</feature>
<keyword evidence="5 7" id="KW-0030">Aminoacyl-tRNA synthetase</keyword>
<dbReference type="PRINTS" id="PR00982">
    <property type="entry name" value="TRNASYNTHLYS"/>
</dbReference>
<comment type="cofactor">
    <cofactor evidence="7 8">
        <name>Mg(2+)</name>
        <dbReference type="ChEBI" id="CHEBI:18420"/>
    </cofactor>
    <text evidence="7 8">Binds 3 Mg(2+) ions per subunit.</text>
</comment>
<dbReference type="PANTHER" id="PTHR42918">
    <property type="entry name" value="LYSYL-TRNA SYNTHETASE"/>
    <property type="match status" value="1"/>
</dbReference>
<dbReference type="Gene3D" id="3.30.930.10">
    <property type="entry name" value="Bira Bifunctional Protein, Domain 2"/>
    <property type="match status" value="1"/>
</dbReference>
<dbReference type="Proteomes" id="UP000471152">
    <property type="component" value="Unassembled WGS sequence"/>
</dbReference>
<name>A0A6P0EV07_9ACTN</name>
<dbReference type="Pfam" id="PF01336">
    <property type="entry name" value="tRNA_anti-codon"/>
    <property type="match status" value="1"/>
</dbReference>
<dbReference type="InterPro" id="IPR004365">
    <property type="entry name" value="NA-bd_OB_tRNA"/>
</dbReference>
<evidence type="ECO:0000256" key="2">
    <source>
        <dbReference type="ARBA" id="ARBA00022723"/>
    </source>
</evidence>
<evidence type="ECO:0000259" key="10">
    <source>
        <dbReference type="PROSITE" id="PS50862"/>
    </source>
</evidence>
<sequence length="529" mass="58513">MAVSEQPPSDDRTETIATSDERGAVRGAESDPTAGLPDDELPEQLRVRRAKLDRMRESGTDPYPVTVARTTSLADVRAAHPDLESDTMTGQQVGVTGRVIFSRNTGKLCFATLREGDTELQVMLSVDRVGPEALAAWKADVDLGDHVLVTGEVGTSRRGELSVFADTWEMAAKSLRPLPVAHKPMSEELRVRRRYVDLIVRDEARRTVRQRAAVMTALRAGLAARDFLEVETPMLQTVHGGATARPFRTHMNAFDLDLYLRIAPELFLKRCIVGGLDRVFEINRNFRNEGADSSHSPEFAMLEFYAAYGDYTDGARITRELIQECCTALFGDQVARHHDGTEIDLSGEWPQVKLYSVVSEAVGEEVTPQTPIERLRELAETHEIGVDPAWLPGKVVEELFEALVQHTLQSPTFVIDYPVDTSPLTRAHRTDPGVAEKWDLYIGGIERGTGYSELVDPVVQRERLTQQSLLGAAGDAEAMALDEDFLEALEYGMPPTAGVGLGIDRLMMTLTGLGIRETILFPLVRPLHQ</sequence>
<comment type="similarity">
    <text evidence="7">Belongs to the class-II aminoacyl-tRNA synthetase family.</text>
</comment>
<dbReference type="CDD" id="cd04322">
    <property type="entry name" value="LysRS_N"/>
    <property type="match status" value="1"/>
</dbReference>
<dbReference type="PANTHER" id="PTHR42918:SF15">
    <property type="entry name" value="LYSINE--TRNA LIGASE, CHLOROPLASTIC_MITOCHONDRIAL"/>
    <property type="match status" value="1"/>
</dbReference>
<evidence type="ECO:0000256" key="5">
    <source>
        <dbReference type="ARBA" id="ARBA00023146"/>
    </source>
</evidence>
<dbReference type="PROSITE" id="PS50862">
    <property type="entry name" value="AA_TRNA_LIGASE_II"/>
    <property type="match status" value="1"/>
</dbReference>
<dbReference type="GO" id="GO:0005524">
    <property type="term" value="F:ATP binding"/>
    <property type="evidence" value="ECO:0007669"/>
    <property type="project" value="UniProtKB-UniRule"/>
</dbReference>
<dbReference type="InterPro" id="IPR018149">
    <property type="entry name" value="Lys-tRNA-synth_II_C"/>
</dbReference>
<evidence type="ECO:0000313" key="11">
    <source>
        <dbReference type="EMBL" id="NEK94700.1"/>
    </source>
</evidence>
<dbReference type="GO" id="GO:0006430">
    <property type="term" value="P:lysyl-tRNA aminoacylation"/>
    <property type="evidence" value="ECO:0007669"/>
    <property type="project" value="UniProtKB-UniRule"/>
</dbReference>
<evidence type="ECO:0000256" key="7">
    <source>
        <dbReference type="HAMAP-Rule" id="MF_00252"/>
    </source>
</evidence>